<dbReference type="InterPro" id="IPR005829">
    <property type="entry name" value="Sugar_transporter_CS"/>
</dbReference>
<feature type="transmembrane region" description="Helical" evidence="5">
    <location>
        <begin position="291"/>
        <end position="311"/>
    </location>
</feature>
<keyword evidence="3 5" id="KW-1133">Transmembrane helix</keyword>
<dbReference type="Proteomes" id="UP000078070">
    <property type="component" value="Chromosome"/>
</dbReference>
<keyword evidence="8" id="KW-1185">Reference proteome</keyword>
<feature type="transmembrane region" description="Helical" evidence="5">
    <location>
        <begin position="88"/>
        <end position="105"/>
    </location>
</feature>
<dbReference type="InterPro" id="IPR011701">
    <property type="entry name" value="MFS"/>
</dbReference>
<evidence type="ECO:0000313" key="7">
    <source>
        <dbReference type="EMBL" id="ANG61106.1"/>
    </source>
</evidence>
<dbReference type="EMBL" id="CP015839">
    <property type="protein sequence ID" value="ANG61106.1"/>
    <property type="molecule type" value="Genomic_DNA"/>
</dbReference>
<organism evidence="7 8">
    <name type="scientific">Marinobacterium aestuarii</name>
    <dbReference type="NCBI Taxonomy" id="1821621"/>
    <lineage>
        <taxon>Bacteria</taxon>
        <taxon>Pseudomonadati</taxon>
        <taxon>Pseudomonadota</taxon>
        <taxon>Gammaproteobacteria</taxon>
        <taxon>Oceanospirillales</taxon>
        <taxon>Oceanospirillaceae</taxon>
        <taxon>Marinobacterium</taxon>
    </lineage>
</organism>
<dbReference type="Gene3D" id="1.20.1250.20">
    <property type="entry name" value="MFS general substrate transporter like domains"/>
    <property type="match status" value="1"/>
</dbReference>
<dbReference type="AlphaFoldDB" id="A0A1A9ET79"/>
<dbReference type="SUPFAM" id="SSF103473">
    <property type="entry name" value="MFS general substrate transporter"/>
    <property type="match status" value="1"/>
</dbReference>
<dbReference type="OrthoDB" id="7066727at2"/>
<evidence type="ECO:0000256" key="3">
    <source>
        <dbReference type="ARBA" id="ARBA00022989"/>
    </source>
</evidence>
<dbReference type="PANTHER" id="PTHR23508:SF10">
    <property type="entry name" value="CARBOXYLIC ACID TRANSPORTER PROTEIN HOMOLOG"/>
    <property type="match status" value="1"/>
</dbReference>
<feature type="transmembrane region" description="Helical" evidence="5">
    <location>
        <begin position="379"/>
        <end position="404"/>
    </location>
</feature>
<evidence type="ECO:0000256" key="5">
    <source>
        <dbReference type="SAM" id="Phobius"/>
    </source>
</evidence>
<protein>
    <submittedName>
        <fullName evidence="7">MFS transporter</fullName>
    </submittedName>
</protein>
<dbReference type="STRING" id="1821621.A8C75_00635"/>
<dbReference type="PROSITE" id="PS00217">
    <property type="entry name" value="SUGAR_TRANSPORT_2"/>
    <property type="match status" value="1"/>
</dbReference>
<accession>A0A1A9ET79</accession>
<dbReference type="RefSeq" id="WP_067376643.1">
    <property type="nucleotide sequence ID" value="NZ_CP015839.1"/>
</dbReference>
<gene>
    <name evidence="7" type="ORF">A8C75_00635</name>
</gene>
<reference evidence="7 8" key="2">
    <citation type="journal article" date="2018" name="Int. J. Syst. Evol. Microbiol.">
        <title>Marinobacterium aestuarii sp. nov., a benzene-degrading marine bacterium isolated from estuary sediment.</title>
        <authorList>
            <person name="Bae S.S."/>
            <person name="Jung J."/>
            <person name="Chung D."/>
            <person name="Baek K."/>
        </authorList>
    </citation>
    <scope>NUCLEOTIDE SEQUENCE [LARGE SCALE GENOMIC DNA]</scope>
    <source>
        <strain evidence="7 8">ST58-10</strain>
    </source>
</reference>
<feature type="transmembrane region" description="Helical" evidence="5">
    <location>
        <begin position="58"/>
        <end position="76"/>
    </location>
</feature>
<feature type="transmembrane region" description="Helical" evidence="5">
    <location>
        <begin position="320"/>
        <end position="338"/>
    </location>
</feature>
<feature type="transmembrane region" description="Helical" evidence="5">
    <location>
        <begin position="256"/>
        <end position="276"/>
    </location>
</feature>
<dbReference type="GO" id="GO:0046943">
    <property type="term" value="F:carboxylic acid transmembrane transporter activity"/>
    <property type="evidence" value="ECO:0007669"/>
    <property type="project" value="TreeGrafter"/>
</dbReference>
<feature type="transmembrane region" description="Helical" evidence="5">
    <location>
        <begin position="172"/>
        <end position="195"/>
    </location>
</feature>
<evidence type="ECO:0000256" key="4">
    <source>
        <dbReference type="ARBA" id="ARBA00023136"/>
    </source>
</evidence>
<evidence type="ECO:0000256" key="1">
    <source>
        <dbReference type="ARBA" id="ARBA00004141"/>
    </source>
</evidence>
<sequence length="451" mass="48538">MKTVDVHKIIDEARFNKFHWLVLFWTGLIIIFDGYDLIIYGVVLPKLMAEWDLSPVDAGTLGSTALFGMMFGALFFGPLSDRIGRKKTIMICVALFSGVTFLNGFARDPLEFGLCRFIAGLGIGGVMPNAVALMTEYAPKKMRSTLVAIMFSGYSIGGMASAFIGMTLIPAYGWPSVFFVAGIPLLLLPLIWLMLPESVGYLLQSGRRAEAVKMLNRLDPGCNAQLEDDLQMPTGKEPGSVPLLSLFTQGRLMSTLMFWVSFFCCLMMVYALASWLPKIMEAAGYEVKKGLLFLLVLNFGAMFGAIGGGLMSDRFHLRRVITIMFLLAALSIGLLGFLKGSMTVQYVLIAIAGACTIGTQILLYAYVAQYYSVSNRSTGIGWASGVGRLGAILGPILGGVLMAAELNVEMNFVAVGVPALVAALAICMVGREPRQARAAAAASLATQAAKS</sequence>
<feature type="transmembrane region" description="Helical" evidence="5">
    <location>
        <begin position="410"/>
        <end position="429"/>
    </location>
</feature>
<feature type="transmembrane region" description="Helical" evidence="5">
    <location>
        <begin position="117"/>
        <end position="134"/>
    </location>
</feature>
<evidence type="ECO:0000313" key="8">
    <source>
        <dbReference type="Proteomes" id="UP000078070"/>
    </source>
</evidence>
<comment type="subcellular location">
    <subcellularLocation>
        <location evidence="1">Membrane</location>
        <topology evidence="1">Multi-pass membrane protein</topology>
    </subcellularLocation>
</comment>
<feature type="transmembrane region" description="Helical" evidence="5">
    <location>
        <begin position="344"/>
        <end position="367"/>
    </location>
</feature>
<evidence type="ECO:0000259" key="6">
    <source>
        <dbReference type="PROSITE" id="PS50850"/>
    </source>
</evidence>
<dbReference type="CDD" id="cd17365">
    <property type="entry name" value="MFS_PcaK_like"/>
    <property type="match status" value="1"/>
</dbReference>
<reference evidence="8" key="1">
    <citation type="submission" date="2016-05" db="EMBL/GenBank/DDBJ databases">
        <authorList>
            <person name="Baek K."/>
            <person name="Yang S.-J."/>
        </authorList>
    </citation>
    <scope>NUCLEOTIDE SEQUENCE [LARGE SCALE GENOMIC DNA]</scope>
    <source>
        <strain evidence="8">ST58-10</strain>
    </source>
</reference>
<keyword evidence="4 5" id="KW-0472">Membrane</keyword>
<name>A0A1A9ET79_9GAMM</name>
<feature type="transmembrane region" description="Helical" evidence="5">
    <location>
        <begin position="146"/>
        <end position="166"/>
    </location>
</feature>
<feature type="domain" description="Major facilitator superfamily (MFS) profile" evidence="6">
    <location>
        <begin position="22"/>
        <end position="434"/>
    </location>
</feature>
<proteinExistence type="predicted"/>
<dbReference type="KEGG" id="mars:A8C75_00635"/>
<feature type="transmembrane region" description="Helical" evidence="5">
    <location>
        <begin position="20"/>
        <end position="43"/>
    </location>
</feature>
<dbReference type="InterPro" id="IPR020846">
    <property type="entry name" value="MFS_dom"/>
</dbReference>
<keyword evidence="2 5" id="KW-0812">Transmembrane</keyword>
<evidence type="ECO:0000256" key="2">
    <source>
        <dbReference type="ARBA" id="ARBA00022692"/>
    </source>
</evidence>
<dbReference type="PANTHER" id="PTHR23508">
    <property type="entry name" value="CARBOXYLIC ACID TRANSPORTER PROTEIN HOMOLOG"/>
    <property type="match status" value="1"/>
</dbReference>
<dbReference type="InterPro" id="IPR036259">
    <property type="entry name" value="MFS_trans_sf"/>
</dbReference>
<dbReference type="GO" id="GO:0005886">
    <property type="term" value="C:plasma membrane"/>
    <property type="evidence" value="ECO:0007669"/>
    <property type="project" value="TreeGrafter"/>
</dbReference>
<dbReference type="Pfam" id="PF07690">
    <property type="entry name" value="MFS_1"/>
    <property type="match status" value="1"/>
</dbReference>
<dbReference type="PROSITE" id="PS50850">
    <property type="entry name" value="MFS"/>
    <property type="match status" value="1"/>
</dbReference>